<accession>A0A6J6NX06</accession>
<dbReference type="EMBL" id="CAEZXK010000026">
    <property type="protein sequence ID" value="CAB4690806.1"/>
    <property type="molecule type" value="Genomic_DNA"/>
</dbReference>
<feature type="transmembrane region" description="Helical" evidence="1">
    <location>
        <begin position="6"/>
        <end position="22"/>
    </location>
</feature>
<keyword evidence="1" id="KW-1133">Transmembrane helix</keyword>
<keyword evidence="1" id="KW-0472">Membrane</keyword>
<proteinExistence type="predicted"/>
<protein>
    <submittedName>
        <fullName evidence="2">Unannotated protein</fullName>
    </submittedName>
</protein>
<feature type="transmembrane region" description="Helical" evidence="1">
    <location>
        <begin position="29"/>
        <end position="51"/>
    </location>
</feature>
<dbReference type="AlphaFoldDB" id="A0A6J6NX06"/>
<organism evidence="2">
    <name type="scientific">freshwater metagenome</name>
    <dbReference type="NCBI Taxonomy" id="449393"/>
    <lineage>
        <taxon>unclassified sequences</taxon>
        <taxon>metagenomes</taxon>
        <taxon>ecological metagenomes</taxon>
    </lineage>
</organism>
<sequence length="83" mass="9147">MEIAFIVVYAAILGLVAPYIGLKSEKYGSLVPGVSSFILGAILWAALTWAGFPATEAWIWVITMFAMPVAMWFVPKRLEKLRG</sequence>
<evidence type="ECO:0000313" key="2">
    <source>
        <dbReference type="EMBL" id="CAB4690806.1"/>
    </source>
</evidence>
<name>A0A6J6NX06_9ZZZZ</name>
<feature type="transmembrane region" description="Helical" evidence="1">
    <location>
        <begin position="57"/>
        <end position="74"/>
    </location>
</feature>
<gene>
    <name evidence="2" type="ORF">UFOPK2370_00948</name>
</gene>
<evidence type="ECO:0000256" key="1">
    <source>
        <dbReference type="SAM" id="Phobius"/>
    </source>
</evidence>
<keyword evidence="1" id="KW-0812">Transmembrane</keyword>
<reference evidence="2" key="1">
    <citation type="submission" date="2020-05" db="EMBL/GenBank/DDBJ databases">
        <authorList>
            <person name="Chiriac C."/>
            <person name="Salcher M."/>
            <person name="Ghai R."/>
            <person name="Kavagutti S V."/>
        </authorList>
    </citation>
    <scope>NUCLEOTIDE SEQUENCE</scope>
</reference>